<dbReference type="Proteomes" id="UP000075714">
    <property type="component" value="Unassembled WGS sequence"/>
</dbReference>
<accession>A0A150G8G9</accession>
<dbReference type="InterPro" id="IPR018244">
    <property type="entry name" value="Allrgn_V5/Tpx1_CS"/>
</dbReference>
<evidence type="ECO:0000313" key="5">
    <source>
        <dbReference type="EMBL" id="KXZ45855.1"/>
    </source>
</evidence>
<dbReference type="EMBL" id="LSYV01000051">
    <property type="protein sequence ID" value="KXZ45855.1"/>
    <property type="molecule type" value="Genomic_DNA"/>
</dbReference>
<gene>
    <name evidence="5" type="ORF">GPECTOR_50g649</name>
</gene>
<evidence type="ECO:0000256" key="3">
    <source>
        <dbReference type="SAM" id="MobiDB-lite"/>
    </source>
</evidence>
<dbReference type="InterPro" id="IPR014044">
    <property type="entry name" value="CAP_dom"/>
</dbReference>
<dbReference type="GO" id="GO:0005576">
    <property type="term" value="C:extracellular region"/>
    <property type="evidence" value="ECO:0007669"/>
    <property type="project" value="InterPro"/>
</dbReference>
<feature type="compositionally biased region" description="Pro residues" evidence="3">
    <location>
        <begin position="9"/>
        <end position="19"/>
    </location>
</feature>
<dbReference type="PRINTS" id="PR00838">
    <property type="entry name" value="V5ALLERGEN"/>
</dbReference>
<dbReference type="Gene3D" id="3.40.33.10">
    <property type="entry name" value="CAP"/>
    <property type="match status" value="1"/>
</dbReference>
<keyword evidence="2" id="KW-0611">Plant defense</keyword>
<dbReference type="SMART" id="SM00198">
    <property type="entry name" value="SCP"/>
    <property type="match status" value="1"/>
</dbReference>
<dbReference type="InterPro" id="IPR002413">
    <property type="entry name" value="V5_allergen-like"/>
</dbReference>
<dbReference type="PROSITE" id="PS01009">
    <property type="entry name" value="CRISP_1"/>
    <property type="match status" value="1"/>
</dbReference>
<dbReference type="PROSITE" id="PS01010">
    <property type="entry name" value="CRISP_2"/>
    <property type="match status" value="1"/>
</dbReference>
<dbReference type="Pfam" id="PF00188">
    <property type="entry name" value="CAP"/>
    <property type="match status" value="1"/>
</dbReference>
<protein>
    <recommendedName>
        <fullName evidence="4">SCP domain-containing protein</fullName>
    </recommendedName>
</protein>
<dbReference type="InterPro" id="IPR001283">
    <property type="entry name" value="CRISP-related"/>
</dbReference>
<comment type="function">
    <text evidence="1">Probably involved in the defense reaction of plants against pathogens.</text>
</comment>
<dbReference type="AlphaFoldDB" id="A0A150G8G9"/>
<evidence type="ECO:0000313" key="6">
    <source>
        <dbReference type="Proteomes" id="UP000075714"/>
    </source>
</evidence>
<keyword evidence="6" id="KW-1185">Reference proteome</keyword>
<organism evidence="5 6">
    <name type="scientific">Gonium pectorale</name>
    <name type="common">Green alga</name>
    <dbReference type="NCBI Taxonomy" id="33097"/>
    <lineage>
        <taxon>Eukaryota</taxon>
        <taxon>Viridiplantae</taxon>
        <taxon>Chlorophyta</taxon>
        <taxon>core chlorophytes</taxon>
        <taxon>Chlorophyceae</taxon>
        <taxon>CS clade</taxon>
        <taxon>Chlamydomonadales</taxon>
        <taxon>Volvocaceae</taxon>
        <taxon>Gonium</taxon>
    </lineage>
</organism>
<dbReference type="InterPro" id="IPR035940">
    <property type="entry name" value="CAP_sf"/>
</dbReference>
<evidence type="ECO:0000256" key="2">
    <source>
        <dbReference type="ARBA" id="ARBA00023265"/>
    </source>
</evidence>
<dbReference type="PANTHER" id="PTHR10334">
    <property type="entry name" value="CYSTEINE-RICH SECRETORY PROTEIN-RELATED"/>
    <property type="match status" value="1"/>
</dbReference>
<comment type="caution">
    <text evidence="5">The sequence shown here is derived from an EMBL/GenBank/DDBJ whole genome shotgun (WGS) entry which is preliminary data.</text>
</comment>
<keyword evidence="2" id="KW-0568">Pathogenesis-related protein</keyword>
<dbReference type="OrthoDB" id="337038at2759"/>
<reference evidence="6" key="1">
    <citation type="journal article" date="2016" name="Nat. Commun.">
        <title>The Gonium pectorale genome demonstrates co-option of cell cycle regulation during the evolution of multicellularity.</title>
        <authorList>
            <person name="Hanschen E.R."/>
            <person name="Marriage T.N."/>
            <person name="Ferris P.J."/>
            <person name="Hamaji T."/>
            <person name="Toyoda A."/>
            <person name="Fujiyama A."/>
            <person name="Neme R."/>
            <person name="Noguchi H."/>
            <person name="Minakuchi Y."/>
            <person name="Suzuki M."/>
            <person name="Kawai-Toyooka H."/>
            <person name="Smith D.R."/>
            <person name="Sparks H."/>
            <person name="Anderson J."/>
            <person name="Bakaric R."/>
            <person name="Luria V."/>
            <person name="Karger A."/>
            <person name="Kirschner M.W."/>
            <person name="Durand P.M."/>
            <person name="Michod R.E."/>
            <person name="Nozaki H."/>
            <person name="Olson B.J."/>
        </authorList>
    </citation>
    <scope>NUCLEOTIDE SEQUENCE [LARGE SCALE GENOMIC DNA]</scope>
    <source>
        <strain evidence="6">NIES-2863</strain>
    </source>
</reference>
<proteinExistence type="predicted"/>
<dbReference type="CDD" id="cd05382">
    <property type="entry name" value="CAP_GAPR1-like"/>
    <property type="match status" value="1"/>
</dbReference>
<feature type="region of interest" description="Disordered" evidence="3">
    <location>
        <begin position="1"/>
        <end position="45"/>
    </location>
</feature>
<sequence>MPAKTAKPSSPPPPPPPPSVAVAAETSPNPTTAPGTASPLAGGGGNNALLGGGKCPDAQAALDATNAYRARHSSPSLQWSVSLAASSQDYAELLAKTCNLVHSGSQEFGENLMKIATYPKVTDYSCTSSIDNWYEEVGYYSFTQTPMTDNWSKGVGHFTQLVWRATTAVGCGVAIADKPTTLPSGKSLMGSCKVVVCRYKPFGNVGSDPAFLANVLPQVRK</sequence>
<feature type="domain" description="SCP" evidence="4">
    <location>
        <begin position="56"/>
        <end position="207"/>
    </location>
</feature>
<dbReference type="PRINTS" id="PR00837">
    <property type="entry name" value="V5TPXLIKE"/>
</dbReference>
<evidence type="ECO:0000259" key="4">
    <source>
        <dbReference type="SMART" id="SM00198"/>
    </source>
</evidence>
<dbReference type="SUPFAM" id="SSF55797">
    <property type="entry name" value="PR-1-like"/>
    <property type="match status" value="1"/>
</dbReference>
<evidence type="ECO:0000256" key="1">
    <source>
        <dbReference type="ARBA" id="ARBA00003143"/>
    </source>
</evidence>
<dbReference type="InterPro" id="IPR034113">
    <property type="entry name" value="SCP_GAPR1-like"/>
</dbReference>
<name>A0A150G8G9_GONPE</name>